<dbReference type="GO" id="GO:0005737">
    <property type="term" value="C:cytoplasm"/>
    <property type="evidence" value="ECO:0007669"/>
    <property type="project" value="TreeGrafter"/>
</dbReference>
<feature type="compositionally biased region" description="Low complexity" evidence="1">
    <location>
        <begin position="340"/>
        <end position="353"/>
    </location>
</feature>
<dbReference type="GO" id="GO:0006886">
    <property type="term" value="P:intracellular protein transport"/>
    <property type="evidence" value="ECO:0007669"/>
    <property type="project" value="TreeGrafter"/>
</dbReference>
<dbReference type="InterPro" id="IPR001012">
    <property type="entry name" value="UBX_dom"/>
</dbReference>
<dbReference type="Proteomes" id="UP000735302">
    <property type="component" value="Unassembled WGS sequence"/>
</dbReference>
<feature type="region of interest" description="Disordered" evidence="1">
    <location>
        <begin position="261"/>
        <end position="298"/>
    </location>
</feature>
<proteinExistence type="predicted"/>
<evidence type="ECO:0000259" key="2">
    <source>
        <dbReference type="PROSITE" id="PS50033"/>
    </source>
</evidence>
<evidence type="ECO:0000313" key="3">
    <source>
        <dbReference type="EMBL" id="GFN82010.1"/>
    </source>
</evidence>
<dbReference type="AlphaFoldDB" id="A0AAV3Y439"/>
<dbReference type="Gene3D" id="3.10.20.90">
    <property type="entry name" value="Phosphatidylinositol 3-kinase Catalytic Subunit, Chain A, domain 1"/>
    <property type="match status" value="2"/>
</dbReference>
<accession>A0AAV3Y439</accession>
<dbReference type="SUPFAM" id="SSF54236">
    <property type="entry name" value="Ubiquitin-like"/>
    <property type="match status" value="2"/>
</dbReference>
<dbReference type="CDD" id="cd17075">
    <property type="entry name" value="UBX1_UBXN9"/>
    <property type="match status" value="1"/>
</dbReference>
<sequence length="637" mass="72093">MAASVQVLCPNGRRQNVKINPNTKLLQILEEVCQRQGFLPPEDYKLVQGRKEFDLSLSVRYASLPNNAKLEMVKSSSSRQEQEVIIALQIASGERHQESFQPSSSLWDILLLFESKNSELQGILTRVDTSQKPALHPVCIYMREEVVGEQALKAMTLKKLALTSGKAIIRHLHRPVDEGILGEIIDKVEKEKKKQEKLEEMAHKKQMGELEKSKEHNCDASSYISESQDNKQPMDTEENVQMPPFSTSVTADEFRIAQHEPMVQDEGENNVTSTTQTGPTRQQLERPTQSSTPIEDLRNLNIPGVEIFTPDDFSDLSPQEQAIAQRLAARFLPHIQAAGLTSPSTSQPQSASLERTPKPPSENQMPQTFENFKFPEATKGKNLSDSKEKRTWQENRCDRETILYDGNESLSQEILSQESDVPDDFFDVTKNDVKLMYRDLQNAVKRMEEQPLMTSAMRHEKMEAMFDSYDRIVIRVQFPDRYVLQGLFRPREPVSALYSFVEENIENKHDKFYLYTAPPKEVIKDFRVSLAVSKLAPAAFVYYGCEIQREIYASEELRRNHLKPRIEAEKIVSQILNPDVSSRPGPSSSESGPRLPPEGAPFGSQRMSAGSSSSLSSRPSTLPSGTPVPKWLKLGKK</sequence>
<reference evidence="3 4" key="1">
    <citation type="journal article" date="2021" name="Elife">
        <title>Chloroplast acquisition without the gene transfer in kleptoplastic sea slugs, Plakobranchus ocellatus.</title>
        <authorList>
            <person name="Maeda T."/>
            <person name="Takahashi S."/>
            <person name="Yoshida T."/>
            <person name="Shimamura S."/>
            <person name="Takaki Y."/>
            <person name="Nagai Y."/>
            <person name="Toyoda A."/>
            <person name="Suzuki Y."/>
            <person name="Arimoto A."/>
            <person name="Ishii H."/>
            <person name="Satoh N."/>
            <person name="Nishiyama T."/>
            <person name="Hasebe M."/>
            <person name="Maruyama T."/>
            <person name="Minagawa J."/>
            <person name="Obokata J."/>
            <person name="Shigenobu S."/>
        </authorList>
    </citation>
    <scope>NUCLEOTIDE SEQUENCE [LARGE SCALE GENOMIC DNA]</scope>
</reference>
<feature type="domain" description="UBX" evidence="2">
    <location>
        <begin position="467"/>
        <end position="543"/>
    </location>
</feature>
<dbReference type="EMBL" id="BLXT01000975">
    <property type="protein sequence ID" value="GFN82010.1"/>
    <property type="molecule type" value="Genomic_DNA"/>
</dbReference>
<keyword evidence="4" id="KW-1185">Reference proteome</keyword>
<dbReference type="Pfam" id="PF00789">
    <property type="entry name" value="UBX"/>
    <property type="match status" value="1"/>
</dbReference>
<protein>
    <submittedName>
        <fullName evidence="3">Tether containing ubx domain for glut4</fullName>
    </submittedName>
</protein>
<dbReference type="PANTHER" id="PTHR46467:SF1">
    <property type="entry name" value="TETHER CONTAINING UBX DOMAIN FOR GLUT4"/>
    <property type="match status" value="1"/>
</dbReference>
<dbReference type="PROSITE" id="PS50033">
    <property type="entry name" value="UBX"/>
    <property type="match status" value="1"/>
</dbReference>
<dbReference type="CDD" id="cd16118">
    <property type="entry name" value="UBX2_UBXN9"/>
    <property type="match status" value="1"/>
</dbReference>
<feature type="compositionally biased region" description="Basic and acidic residues" evidence="1">
    <location>
        <begin position="204"/>
        <end position="218"/>
    </location>
</feature>
<feature type="compositionally biased region" description="Polar residues" evidence="1">
    <location>
        <begin position="361"/>
        <end position="370"/>
    </location>
</feature>
<feature type="region of interest" description="Disordered" evidence="1">
    <location>
        <begin position="204"/>
        <end position="242"/>
    </location>
</feature>
<feature type="compositionally biased region" description="Polar residues" evidence="1">
    <location>
        <begin position="269"/>
        <end position="293"/>
    </location>
</feature>
<name>A0AAV3Y439_9GAST</name>
<dbReference type="PANTHER" id="PTHR46467">
    <property type="entry name" value="TETHER CONTAINING UBX DOMAIN FOR GLUT4"/>
    <property type="match status" value="1"/>
</dbReference>
<dbReference type="InterPro" id="IPR021569">
    <property type="entry name" value="TUG-UBL1"/>
</dbReference>
<feature type="compositionally biased region" description="Low complexity" evidence="1">
    <location>
        <begin position="604"/>
        <end position="625"/>
    </location>
</feature>
<evidence type="ECO:0000313" key="4">
    <source>
        <dbReference type="Proteomes" id="UP000735302"/>
    </source>
</evidence>
<feature type="region of interest" description="Disordered" evidence="1">
    <location>
        <begin position="577"/>
        <end position="637"/>
    </location>
</feature>
<organism evidence="3 4">
    <name type="scientific">Plakobranchus ocellatus</name>
    <dbReference type="NCBI Taxonomy" id="259542"/>
    <lineage>
        <taxon>Eukaryota</taxon>
        <taxon>Metazoa</taxon>
        <taxon>Spiralia</taxon>
        <taxon>Lophotrochozoa</taxon>
        <taxon>Mollusca</taxon>
        <taxon>Gastropoda</taxon>
        <taxon>Heterobranchia</taxon>
        <taxon>Euthyneura</taxon>
        <taxon>Panpulmonata</taxon>
        <taxon>Sacoglossa</taxon>
        <taxon>Placobranchoidea</taxon>
        <taxon>Plakobranchidae</taxon>
        <taxon>Plakobranchus</taxon>
    </lineage>
</organism>
<gene>
    <name evidence="3" type="ORF">PoB_000851600</name>
</gene>
<dbReference type="Pfam" id="PF11470">
    <property type="entry name" value="TUG-UBL1"/>
    <property type="match status" value="1"/>
</dbReference>
<comment type="caution">
    <text evidence="3">The sequence shown here is derived from an EMBL/GenBank/DDBJ whole genome shotgun (WGS) entry which is preliminary data.</text>
</comment>
<evidence type="ECO:0000256" key="1">
    <source>
        <dbReference type="SAM" id="MobiDB-lite"/>
    </source>
</evidence>
<dbReference type="InterPro" id="IPR059238">
    <property type="entry name" value="UBX1_UBXN9"/>
</dbReference>
<dbReference type="InterPro" id="IPR029071">
    <property type="entry name" value="Ubiquitin-like_domsf"/>
</dbReference>
<feature type="compositionally biased region" description="Basic and acidic residues" evidence="1">
    <location>
        <begin position="376"/>
        <end position="392"/>
    </location>
</feature>
<feature type="compositionally biased region" description="Low complexity" evidence="1">
    <location>
        <begin position="581"/>
        <end position="593"/>
    </location>
</feature>
<dbReference type="GO" id="GO:0012506">
    <property type="term" value="C:vesicle membrane"/>
    <property type="evidence" value="ECO:0007669"/>
    <property type="project" value="TreeGrafter"/>
</dbReference>
<dbReference type="CDD" id="cd16105">
    <property type="entry name" value="Ubl_ASPSCR1_like"/>
    <property type="match status" value="1"/>
</dbReference>
<dbReference type="GO" id="GO:0005634">
    <property type="term" value="C:nucleus"/>
    <property type="evidence" value="ECO:0007669"/>
    <property type="project" value="TreeGrafter"/>
</dbReference>
<dbReference type="GO" id="GO:0042593">
    <property type="term" value="P:glucose homeostasis"/>
    <property type="evidence" value="ECO:0007669"/>
    <property type="project" value="TreeGrafter"/>
</dbReference>
<feature type="region of interest" description="Disordered" evidence="1">
    <location>
        <begin position="339"/>
        <end position="392"/>
    </location>
</feature>